<dbReference type="Proteomes" id="UP000215256">
    <property type="component" value="Chromosome 1"/>
</dbReference>
<sequence>MSDNEKEQLTKDTLFKSNPSRMEAKNATTDKAAKAILQGERDAVDAKTARLRAARLNRDQAE</sequence>
<proteinExistence type="predicted"/>
<keyword evidence="5" id="KW-1185">Reference proteome</keyword>
<gene>
    <name evidence="2" type="ORF">CES85_0460</name>
    <name evidence="3" type="ORF">F3W84_02170</name>
</gene>
<dbReference type="EMBL" id="CP022604">
    <property type="protein sequence ID" value="ASV86819.1"/>
    <property type="molecule type" value="Genomic_DNA"/>
</dbReference>
<accession>A0A248UKM1</accession>
<dbReference type="EMBL" id="VYXQ01000002">
    <property type="protein sequence ID" value="KAA9370466.1"/>
    <property type="molecule type" value="Genomic_DNA"/>
</dbReference>
<reference evidence="2 4" key="1">
    <citation type="submission" date="2017-07" db="EMBL/GenBank/DDBJ databases">
        <title>Phylogenetic study on the rhizospheric bacterium Ochrobactrum sp. A44.</title>
        <authorList>
            <person name="Krzyzanowska D.M."/>
            <person name="Ossowicki A."/>
            <person name="Rajewska M."/>
            <person name="Maciag T."/>
            <person name="Kaczynski Z."/>
            <person name="Czerwicka M."/>
            <person name="Jafra S."/>
        </authorList>
    </citation>
    <scope>NUCLEOTIDE SEQUENCE [LARGE SCALE GENOMIC DNA]</scope>
    <source>
        <strain evidence="2 4">A44</strain>
    </source>
</reference>
<evidence type="ECO:0000313" key="4">
    <source>
        <dbReference type="Proteomes" id="UP000215256"/>
    </source>
</evidence>
<feature type="compositionally biased region" description="Basic and acidic residues" evidence="1">
    <location>
        <begin position="1"/>
        <end position="14"/>
    </location>
</feature>
<dbReference type="KEGG" id="och:CES85_0460"/>
<protein>
    <submittedName>
        <fullName evidence="2">Uncharacterized protein</fullName>
    </submittedName>
</protein>
<evidence type="ECO:0000313" key="5">
    <source>
        <dbReference type="Proteomes" id="UP000327108"/>
    </source>
</evidence>
<dbReference type="Proteomes" id="UP000327108">
    <property type="component" value="Unassembled WGS sequence"/>
</dbReference>
<evidence type="ECO:0000313" key="2">
    <source>
        <dbReference type="EMBL" id="ASV86819.1"/>
    </source>
</evidence>
<organism evidence="2 4">
    <name type="scientific">Ochrobactrum quorumnocens</name>
    <dbReference type="NCBI Taxonomy" id="271865"/>
    <lineage>
        <taxon>Bacteria</taxon>
        <taxon>Pseudomonadati</taxon>
        <taxon>Pseudomonadota</taxon>
        <taxon>Alphaproteobacteria</taxon>
        <taxon>Hyphomicrobiales</taxon>
        <taxon>Brucellaceae</taxon>
        <taxon>Brucella/Ochrobactrum group</taxon>
        <taxon>Ochrobactrum</taxon>
    </lineage>
</organism>
<dbReference type="RefSeq" id="WP_095446134.1">
    <property type="nucleotide sequence ID" value="NZ_CP022604.1"/>
</dbReference>
<dbReference type="AlphaFoldDB" id="A0A248UKM1"/>
<reference evidence="3 5" key="2">
    <citation type="submission" date="2019-09" db="EMBL/GenBank/DDBJ databases">
        <title>Biological control of the noxious weed angled onion (Allium triquetrum) thwarted by endophytic bacteria in Victoria, Australia.</title>
        <authorList>
            <person name="Tehranchian P."/>
            <person name="Adair R.J."/>
            <person name="Van T.H."/>
            <person name="Morrison P.D."/>
            <person name="Williams H."/>
            <person name="Lawrie A.C."/>
        </authorList>
    </citation>
    <scope>NUCLEOTIDE SEQUENCE [LARGE SCALE GENOMIC DNA]</scope>
    <source>
        <strain evidence="3 5">RPTAtOch1</strain>
    </source>
</reference>
<evidence type="ECO:0000256" key="1">
    <source>
        <dbReference type="SAM" id="MobiDB-lite"/>
    </source>
</evidence>
<feature type="region of interest" description="Disordered" evidence="1">
    <location>
        <begin position="1"/>
        <end position="29"/>
    </location>
</feature>
<evidence type="ECO:0000313" key="3">
    <source>
        <dbReference type="EMBL" id="KAA9370466.1"/>
    </source>
</evidence>
<name>A0A248UKM1_9HYPH</name>